<feature type="compositionally biased region" description="Polar residues" evidence="2">
    <location>
        <begin position="101"/>
        <end position="115"/>
    </location>
</feature>
<dbReference type="GO" id="GO:0070390">
    <property type="term" value="C:transcription export complex 2"/>
    <property type="evidence" value="ECO:0007669"/>
    <property type="project" value="TreeGrafter"/>
</dbReference>
<evidence type="ECO:0000313" key="5">
    <source>
        <dbReference type="Proteomes" id="UP001175000"/>
    </source>
</evidence>
<dbReference type="Pfam" id="PF03399">
    <property type="entry name" value="SAC3_GANP"/>
    <property type="match status" value="1"/>
</dbReference>
<feature type="compositionally biased region" description="Low complexity" evidence="2">
    <location>
        <begin position="775"/>
        <end position="786"/>
    </location>
</feature>
<evidence type="ECO:0000256" key="1">
    <source>
        <dbReference type="SAM" id="Coils"/>
    </source>
</evidence>
<evidence type="ECO:0000256" key="2">
    <source>
        <dbReference type="SAM" id="MobiDB-lite"/>
    </source>
</evidence>
<gene>
    <name evidence="4" type="ORF">B0T14DRAFT_509670</name>
</gene>
<organism evidence="4 5">
    <name type="scientific">Immersiella caudata</name>
    <dbReference type="NCBI Taxonomy" id="314043"/>
    <lineage>
        <taxon>Eukaryota</taxon>
        <taxon>Fungi</taxon>
        <taxon>Dikarya</taxon>
        <taxon>Ascomycota</taxon>
        <taxon>Pezizomycotina</taxon>
        <taxon>Sordariomycetes</taxon>
        <taxon>Sordariomycetidae</taxon>
        <taxon>Sordariales</taxon>
        <taxon>Lasiosphaeriaceae</taxon>
        <taxon>Immersiella</taxon>
    </lineage>
</organism>
<dbReference type="Gene3D" id="1.25.40.990">
    <property type="match status" value="1"/>
</dbReference>
<protein>
    <submittedName>
        <fullName evidence="4">SAC3/GANP/Nin1/mts3/eIF-3 p25 family-domain-containing protein</fullName>
    </submittedName>
</protein>
<feature type="compositionally biased region" description="Low complexity" evidence="2">
    <location>
        <begin position="752"/>
        <end position="768"/>
    </location>
</feature>
<feature type="region of interest" description="Disordered" evidence="2">
    <location>
        <begin position="685"/>
        <end position="710"/>
    </location>
</feature>
<feature type="region of interest" description="Disordered" evidence="2">
    <location>
        <begin position="130"/>
        <end position="221"/>
    </location>
</feature>
<dbReference type="InterPro" id="IPR045107">
    <property type="entry name" value="SAC3/GANP/THP3"/>
</dbReference>
<feature type="compositionally biased region" description="Low complexity" evidence="2">
    <location>
        <begin position="832"/>
        <end position="856"/>
    </location>
</feature>
<accession>A0AA39X2W9</accession>
<feature type="compositionally biased region" description="Polar residues" evidence="2">
    <location>
        <begin position="975"/>
        <end position="987"/>
    </location>
</feature>
<name>A0AA39X2W9_9PEZI</name>
<feature type="compositionally biased region" description="Polar residues" evidence="2">
    <location>
        <begin position="1399"/>
        <end position="1409"/>
    </location>
</feature>
<feature type="compositionally biased region" description="Polar residues" evidence="2">
    <location>
        <begin position="857"/>
        <end position="880"/>
    </location>
</feature>
<proteinExistence type="predicted"/>
<dbReference type="EMBL" id="JAULSU010000002">
    <property type="protein sequence ID" value="KAK0626312.1"/>
    <property type="molecule type" value="Genomic_DNA"/>
</dbReference>
<feature type="region of interest" description="Disordered" evidence="2">
    <location>
        <begin position="969"/>
        <end position="1027"/>
    </location>
</feature>
<feature type="compositionally biased region" description="Polar residues" evidence="2">
    <location>
        <begin position="696"/>
        <end position="710"/>
    </location>
</feature>
<feature type="compositionally biased region" description="Pro residues" evidence="2">
    <location>
        <begin position="57"/>
        <end position="67"/>
    </location>
</feature>
<dbReference type="PANTHER" id="PTHR12436:SF3">
    <property type="entry name" value="GERMINAL-CENTER ASSOCIATED NUCLEAR PROTEIN"/>
    <property type="match status" value="1"/>
</dbReference>
<feature type="coiled-coil region" evidence="1">
    <location>
        <begin position="1457"/>
        <end position="1491"/>
    </location>
</feature>
<feature type="compositionally biased region" description="Polar residues" evidence="2">
    <location>
        <begin position="45"/>
        <end position="54"/>
    </location>
</feature>
<feature type="compositionally biased region" description="Polar residues" evidence="2">
    <location>
        <begin position="83"/>
        <end position="93"/>
    </location>
</feature>
<evidence type="ECO:0000313" key="4">
    <source>
        <dbReference type="EMBL" id="KAK0626312.1"/>
    </source>
</evidence>
<feature type="region of interest" description="Disordered" evidence="2">
    <location>
        <begin position="1223"/>
        <end position="1246"/>
    </location>
</feature>
<feature type="region of interest" description="Disordered" evidence="2">
    <location>
        <begin position="822"/>
        <end position="930"/>
    </location>
</feature>
<feature type="region of interest" description="Disordered" evidence="2">
    <location>
        <begin position="1126"/>
        <end position="1154"/>
    </location>
</feature>
<sequence length="1499" mass="164113">MAGPFNSFGPPFGATSAAPSSNVNNPFGAPVGRAEDRPVFGAPRNPTTGPSSNPFGVPSPTPSPFFAPQPASNNKPPIPAQNPFGNPTAQPTFGSAVLASQPANGPSQSASTFRSPSPFGAAAANTMAGFGKNAVPKSGFGGQGQRADPSVSSPFNIQGRKPPTGPVANGINGRARAPSNKFQPGQKKNSNRPERSTARSASIPWGKSAPSREPTDRTKDLSPFAYNYANKLYEHLQKENIRAPKWPSDIGNPNNRAAVEGLKDAYKKYRVRVYESLRKADLIDDPDKRRKLADALPFKGICEDMCPEFEQISRIAEHDVKREEKETQSDGFTDWAIPSKMLKKFGRSAAGQDAPLPMDVRSVDALRRSVDYMFNDLLGENNLPSMHNFLWDRTRAVRRDFTFHSQKSTEEMKDLVYCFETITRFHATALHLLSRKGHAQDDFDDKQEIEQLGRTILSLIEAYDACREMGVQCENEPEFRAYYLLLNANDPSIVKRIPTWGKEYWFETEEVQTAYSLLQSMEDVRQPRGPIKPRRGMTLADTAFTNYFTIVEDPRVSYTMACIAEVHFTSVRQNILKNLVRGYARNRDAPRTLSAADLNKMLRFDTPEEAVEFAEAHNFEFSTDYPEGKAPPPAPYLLLNNKRKHVPSPRISHAFSGELVERKRGTSSLTHVIYNTMYEEVSEKPKETGISPDSMFVSQHTPPPSDTSFSSVFSKPEALLAVQSPPAISTLNHPAMSTLNQATTASAQPAVSPFAQPATTTPTFGTPSGQPPGKPTTTTLFSTPTPGNQPEKPKQPPATQVTSTTQAAALVASSPFSFLSQPVQKPSPTIPAPVAVAQPPQSTPASPSVATTPASVLNNGESSPFMTPSPSPEQITTAPKSVSFAPSSVLGSTPSTSSPLSAQTGQVPKSLHQFKQPTAPTPVSGQATTPSVPSILVTKHTPASNIGQLQVESNKPAPLPSLTSLEVQKPLPSAAAQTPRSSQTTRPAQPVPSPSIGASGAVPPQSTFFAPQKDAPPPLLQTSTPKPDLMGGLTNWYVMGDQGLMEQFTEFSLQNLVAEAFRQWEQEEAEKKRKEEDDLSWKEARQFRSYSLGVKYFYKWQENARARATRRILNQGKEKLRAYREQQRLEKQKAKEEAEKAERQARREAKRRIAADGQQLAALASAERSRRTQAEEQLLASGIFSGLRDERGAAHRVIKETGWGDGSTVRSYAESELDLQARRLSTSTRGPAGSPDSTDSKTEGWKTRSLREKFGIEHRRSTSASGSVFSSSRLRQSLPALKVTNFSRKQSATVSEEERYAKRNPTNKTNGFKTRHWDLRSRGLVPMPDGQWLPESIAKTSRAGGSVGSFDDDGPSFRKSFMEGPPSEYGGSVADSTNNDVLPTSVQLRLERLRRGRINPSSGYRSRSGSIVYEGSSRPFAGREESPGKRKRDFVDDEDGAADGSSPSASKKVYVSREDAHSMIKDVQKMVQELNEAMDVLEEDRVFFREQSGVLGDGS</sequence>
<keyword evidence="1" id="KW-0175">Coiled coil</keyword>
<feature type="compositionally biased region" description="Polar residues" evidence="2">
    <location>
        <begin position="1374"/>
        <end position="1387"/>
    </location>
</feature>
<keyword evidence="5" id="KW-1185">Reference proteome</keyword>
<dbReference type="Proteomes" id="UP001175000">
    <property type="component" value="Unassembled WGS sequence"/>
</dbReference>
<feature type="region of interest" description="Disordered" evidence="2">
    <location>
        <begin position="1294"/>
        <end position="1313"/>
    </location>
</feature>
<dbReference type="PANTHER" id="PTHR12436">
    <property type="entry name" value="80 KDA MCM3-ASSOCIATED PROTEIN"/>
    <property type="match status" value="1"/>
</dbReference>
<feature type="compositionally biased region" description="Low complexity" evidence="2">
    <location>
        <begin position="886"/>
        <end position="901"/>
    </location>
</feature>
<reference evidence="4" key="1">
    <citation type="submission" date="2023-06" db="EMBL/GenBank/DDBJ databases">
        <title>Genome-scale phylogeny and comparative genomics of the fungal order Sordariales.</title>
        <authorList>
            <consortium name="Lawrence Berkeley National Laboratory"/>
            <person name="Hensen N."/>
            <person name="Bonometti L."/>
            <person name="Westerberg I."/>
            <person name="Brannstrom I.O."/>
            <person name="Guillou S."/>
            <person name="Cros-Aarteil S."/>
            <person name="Calhoun S."/>
            <person name="Haridas S."/>
            <person name="Kuo A."/>
            <person name="Mondo S."/>
            <person name="Pangilinan J."/>
            <person name="Riley R."/>
            <person name="Labutti K."/>
            <person name="Andreopoulos B."/>
            <person name="Lipzen A."/>
            <person name="Chen C."/>
            <person name="Yanf M."/>
            <person name="Daum C."/>
            <person name="Ng V."/>
            <person name="Clum A."/>
            <person name="Steindorff A."/>
            <person name="Ohm R."/>
            <person name="Martin F."/>
            <person name="Silar P."/>
            <person name="Natvig D."/>
            <person name="Lalanne C."/>
            <person name="Gautier V."/>
            <person name="Ament-Velasquez S.L."/>
            <person name="Kruys A."/>
            <person name="Hutchinson M.I."/>
            <person name="Powell A.J."/>
            <person name="Barry K."/>
            <person name="Miller A.N."/>
            <person name="Grigoriev I.V."/>
            <person name="Debuchy R."/>
            <person name="Gladieux P."/>
            <person name="Thoren M.H."/>
            <person name="Johannesson H."/>
        </authorList>
    </citation>
    <scope>NUCLEOTIDE SEQUENCE</scope>
    <source>
        <strain evidence="4">CBS 606.72</strain>
    </source>
</reference>
<feature type="compositionally biased region" description="Polar residues" evidence="2">
    <location>
        <begin position="902"/>
        <end position="930"/>
    </location>
</feature>
<dbReference type="InterPro" id="IPR005062">
    <property type="entry name" value="SAC3/GANP/THP3_conserved"/>
</dbReference>
<feature type="region of interest" description="Disordered" evidence="2">
    <location>
        <begin position="1341"/>
        <end position="1457"/>
    </location>
</feature>
<dbReference type="GO" id="GO:0005737">
    <property type="term" value="C:cytoplasm"/>
    <property type="evidence" value="ECO:0007669"/>
    <property type="project" value="TreeGrafter"/>
</dbReference>
<dbReference type="GO" id="GO:0006406">
    <property type="term" value="P:mRNA export from nucleus"/>
    <property type="evidence" value="ECO:0007669"/>
    <property type="project" value="TreeGrafter"/>
</dbReference>
<comment type="caution">
    <text evidence="4">The sequence shown here is derived from an EMBL/GenBank/DDBJ whole genome shotgun (WGS) entry which is preliminary data.</text>
</comment>
<feature type="region of interest" description="Disordered" evidence="2">
    <location>
        <begin position="1"/>
        <end position="117"/>
    </location>
</feature>
<feature type="domain" description="SAC3/GANP/THP3 conserved" evidence="3">
    <location>
        <begin position="305"/>
        <end position="622"/>
    </location>
</feature>
<evidence type="ECO:0000259" key="3">
    <source>
        <dbReference type="Pfam" id="PF03399"/>
    </source>
</evidence>
<feature type="region of interest" description="Disordered" evidence="2">
    <location>
        <begin position="743"/>
        <end position="805"/>
    </location>
</feature>